<organism evidence="2">
    <name type="scientific">Streptomyces sp. SID7499</name>
    <dbReference type="NCBI Taxonomy" id="2706086"/>
    <lineage>
        <taxon>Bacteria</taxon>
        <taxon>Bacillati</taxon>
        <taxon>Actinomycetota</taxon>
        <taxon>Actinomycetes</taxon>
        <taxon>Kitasatosporales</taxon>
        <taxon>Streptomycetaceae</taxon>
        <taxon>Streptomyces</taxon>
    </lineage>
</organism>
<evidence type="ECO:0000256" key="1">
    <source>
        <dbReference type="SAM" id="MobiDB-lite"/>
    </source>
</evidence>
<dbReference type="AlphaFoldDB" id="A0A6G3XV31"/>
<name>A0A6G3XV31_9ACTN</name>
<accession>A0A6G3XV31</accession>
<feature type="region of interest" description="Disordered" evidence="1">
    <location>
        <begin position="1"/>
        <end position="31"/>
    </location>
</feature>
<sequence>MTDGQTVEPRAGLRERKKQRTRDALVRASLE</sequence>
<proteinExistence type="predicted"/>
<feature type="compositionally biased region" description="Basic and acidic residues" evidence="1">
    <location>
        <begin position="21"/>
        <end position="31"/>
    </location>
</feature>
<gene>
    <name evidence="2" type="ORF">G3M58_85465</name>
</gene>
<dbReference type="EMBL" id="JAAGMN010009170">
    <property type="protein sequence ID" value="NEE21504.1"/>
    <property type="molecule type" value="Genomic_DNA"/>
</dbReference>
<protein>
    <submittedName>
        <fullName evidence="2">TetR family transcriptional regulator</fullName>
    </submittedName>
</protein>
<comment type="caution">
    <text evidence="2">The sequence shown here is derived from an EMBL/GenBank/DDBJ whole genome shotgun (WGS) entry which is preliminary data.</text>
</comment>
<feature type="non-terminal residue" evidence="2">
    <location>
        <position position="31"/>
    </location>
</feature>
<evidence type="ECO:0000313" key="2">
    <source>
        <dbReference type="EMBL" id="NEE21504.1"/>
    </source>
</evidence>
<reference evidence="2" key="1">
    <citation type="submission" date="2020-01" db="EMBL/GenBank/DDBJ databases">
        <title>Insect and environment-associated Actinomycetes.</title>
        <authorList>
            <person name="Currrie C."/>
            <person name="Chevrette M."/>
            <person name="Carlson C."/>
            <person name="Stubbendieck R."/>
            <person name="Wendt-Pienkowski E."/>
        </authorList>
    </citation>
    <scope>NUCLEOTIDE SEQUENCE</scope>
    <source>
        <strain evidence="2">SID7499</strain>
    </source>
</reference>